<evidence type="ECO:0000313" key="2">
    <source>
        <dbReference type="Proteomes" id="UP000191110"/>
    </source>
</evidence>
<dbReference type="SUPFAM" id="SSF101744">
    <property type="entry name" value="Rof/RNase P subunit-like"/>
    <property type="match status" value="1"/>
</dbReference>
<dbReference type="Gene3D" id="2.30.30.400">
    <property type="entry name" value="Rof-like"/>
    <property type="match status" value="1"/>
</dbReference>
<sequence>MSDDYTPIDCGLYSRFEVAIMHRCRLRLSWSDVTGTAHIDTVMPLDLETREGSEYLIAESSLGDAIRLRLDLITSFDPVDECIE</sequence>
<dbReference type="OrthoDB" id="5786494at2"/>
<gene>
    <name evidence="1" type="ORF">BOW53_04160</name>
</gene>
<dbReference type="InterPro" id="IPR023534">
    <property type="entry name" value="Rof/RNase_P-like"/>
</dbReference>
<dbReference type="RefSeq" id="WP_078482823.1">
    <property type="nucleotide sequence ID" value="NZ_MPRL01000011.1"/>
</dbReference>
<proteinExistence type="predicted"/>
<evidence type="ECO:0008006" key="3">
    <source>
        <dbReference type="Google" id="ProtNLM"/>
    </source>
</evidence>
<dbReference type="AlphaFoldDB" id="A0A1T2L884"/>
<evidence type="ECO:0000313" key="1">
    <source>
        <dbReference type="EMBL" id="OOZ41318.1"/>
    </source>
</evidence>
<organism evidence="1 2">
    <name type="scientific">Solemya pervernicosa gill symbiont</name>
    <dbReference type="NCBI Taxonomy" id="642797"/>
    <lineage>
        <taxon>Bacteria</taxon>
        <taxon>Pseudomonadati</taxon>
        <taxon>Pseudomonadota</taxon>
        <taxon>Gammaproteobacteria</taxon>
        <taxon>sulfur-oxidizing symbionts</taxon>
    </lineage>
</organism>
<dbReference type="Proteomes" id="UP000191110">
    <property type="component" value="Unassembled WGS sequence"/>
</dbReference>
<accession>A0A1T2L884</accession>
<keyword evidence="2" id="KW-1185">Reference proteome</keyword>
<comment type="caution">
    <text evidence="1">The sequence shown here is derived from an EMBL/GenBank/DDBJ whole genome shotgun (WGS) entry which is preliminary data.</text>
</comment>
<dbReference type="EMBL" id="MPRL01000011">
    <property type="protein sequence ID" value="OOZ41318.1"/>
    <property type="molecule type" value="Genomic_DNA"/>
</dbReference>
<name>A0A1T2L884_9GAMM</name>
<dbReference type="InterPro" id="IPR038626">
    <property type="entry name" value="Rof-like_sf"/>
</dbReference>
<protein>
    <recommendedName>
        <fullName evidence="3">Transcriptional antiterminator, Rof</fullName>
    </recommendedName>
</protein>
<reference evidence="1 2" key="1">
    <citation type="submission" date="2016-11" db="EMBL/GenBank/DDBJ databases">
        <title>Mixed transmission modes and dynamic genome evolution in an obligate animal-bacterial symbiosis.</title>
        <authorList>
            <person name="Russell S.L."/>
            <person name="Corbett-Detig R.B."/>
            <person name="Cavanaugh C.M."/>
        </authorList>
    </citation>
    <scope>NUCLEOTIDE SEQUENCE [LARGE SCALE GENOMIC DNA]</scope>
    <source>
        <strain evidence="1">Sveles-Q1</strain>
    </source>
</reference>